<dbReference type="RefSeq" id="WP_105998569.1">
    <property type="nucleotide sequence ID" value="NZ_CM009578.1"/>
</dbReference>
<protein>
    <submittedName>
        <fullName evidence="1">Uncharacterized protein</fullName>
    </submittedName>
</protein>
<dbReference type="AlphaFoldDB" id="A0A2S8B7C9"/>
<organism evidence="1 2">
    <name type="scientific">Sphingopyxis lindanitolerans</name>
    <dbReference type="NCBI Taxonomy" id="2054227"/>
    <lineage>
        <taxon>Bacteria</taxon>
        <taxon>Pseudomonadati</taxon>
        <taxon>Pseudomonadota</taxon>
        <taxon>Alphaproteobacteria</taxon>
        <taxon>Sphingomonadales</taxon>
        <taxon>Sphingomonadaceae</taxon>
        <taxon>Sphingopyxis</taxon>
    </lineage>
</organism>
<dbReference type="OrthoDB" id="7450101at2"/>
<proteinExistence type="predicted"/>
<gene>
    <name evidence="1" type="ORF">CVO77_07420</name>
</gene>
<accession>A0A2S8B7C9</accession>
<reference evidence="2" key="1">
    <citation type="submission" date="2017-11" db="EMBL/GenBank/DDBJ databases">
        <title>The complete genome sequence of Sphingopyxis pomeranensis sp. nov. strain WS5A3p.</title>
        <authorList>
            <person name="Kaminski M.A."/>
        </authorList>
    </citation>
    <scope>NUCLEOTIDE SEQUENCE [LARGE SCALE GENOMIC DNA]</scope>
    <source>
        <strain evidence="2">WS5A3p</strain>
    </source>
</reference>
<sequence>MLITSLLLATMAPVGTGTVDTTRAAFTKCLRGHLKKSLEAKVGEAEYEMSLKAACDSEREAFRVAVTTANATSGYSAADAADNAEMQIEDYHASFTDKFADYSSSNTMPADD</sequence>
<name>A0A2S8B7C9_9SPHN</name>
<dbReference type="Proteomes" id="UP000238954">
    <property type="component" value="Chromosome"/>
</dbReference>
<dbReference type="EMBL" id="PHFW01000002">
    <property type="protein sequence ID" value="PQM28315.1"/>
    <property type="molecule type" value="Genomic_DNA"/>
</dbReference>
<evidence type="ECO:0000313" key="2">
    <source>
        <dbReference type="Proteomes" id="UP000238954"/>
    </source>
</evidence>
<evidence type="ECO:0000313" key="1">
    <source>
        <dbReference type="EMBL" id="PQM28315.1"/>
    </source>
</evidence>
<comment type="caution">
    <text evidence="1">The sequence shown here is derived from an EMBL/GenBank/DDBJ whole genome shotgun (WGS) entry which is preliminary data.</text>
</comment>
<keyword evidence="2" id="KW-1185">Reference proteome</keyword>